<dbReference type="Proteomes" id="UP000244956">
    <property type="component" value="Unassembled WGS sequence"/>
</dbReference>
<sequence length="105" mass="11539">MKTLITSTEDKLNAAFDKRFGRAAWFCVLDESTGETAFYPNENINATGGAGTKAAEKVVELGVGKIISGDFGPKAKELLNKFNIQMVIIEEEDLSVKEIVERIKK</sequence>
<evidence type="ECO:0000259" key="1">
    <source>
        <dbReference type="Pfam" id="PF02579"/>
    </source>
</evidence>
<reference evidence="2 3" key="1">
    <citation type="submission" date="2018-05" db="EMBL/GenBank/DDBJ databases">
        <title>Marinilabilia rubrum sp. nov., isolated from saltern sediment.</title>
        <authorList>
            <person name="Zhang R."/>
        </authorList>
    </citation>
    <scope>NUCLEOTIDE SEQUENCE [LARGE SCALE GENOMIC DNA]</scope>
    <source>
        <strain evidence="2 3">WTE16</strain>
    </source>
</reference>
<evidence type="ECO:0000313" key="3">
    <source>
        <dbReference type="Proteomes" id="UP000244956"/>
    </source>
</evidence>
<dbReference type="Pfam" id="PF02579">
    <property type="entry name" value="Nitro_FeMo-Co"/>
    <property type="match status" value="1"/>
</dbReference>
<protein>
    <submittedName>
        <fullName evidence="2">Dinitrogenase iron-molybdenum cofactor biosynthesis protein</fullName>
    </submittedName>
</protein>
<dbReference type="RefSeq" id="WP_109265180.1">
    <property type="nucleotide sequence ID" value="NZ_QEWP01000012.1"/>
</dbReference>
<dbReference type="InterPro" id="IPR003731">
    <property type="entry name" value="Di-Nase_FeMo-co_biosynth"/>
</dbReference>
<name>A0A2U2B6H1_9BACT</name>
<accession>A0A2U2B6H1</accession>
<dbReference type="Gene3D" id="3.30.420.130">
    <property type="entry name" value="Dinitrogenase iron-molybdenum cofactor biosynthesis domain"/>
    <property type="match status" value="1"/>
</dbReference>
<dbReference type="EMBL" id="QEWP01000012">
    <property type="protein sequence ID" value="PWD98646.1"/>
    <property type="molecule type" value="Genomic_DNA"/>
</dbReference>
<keyword evidence="3" id="KW-1185">Reference proteome</keyword>
<dbReference type="SUPFAM" id="SSF53146">
    <property type="entry name" value="Nitrogenase accessory factor-like"/>
    <property type="match status" value="1"/>
</dbReference>
<gene>
    <name evidence="2" type="ORF">DDZ16_14385</name>
</gene>
<dbReference type="OrthoDB" id="9807451at2"/>
<organism evidence="2 3">
    <name type="scientific">Marinilabilia rubra</name>
    <dbReference type="NCBI Taxonomy" id="2162893"/>
    <lineage>
        <taxon>Bacteria</taxon>
        <taxon>Pseudomonadati</taxon>
        <taxon>Bacteroidota</taxon>
        <taxon>Bacteroidia</taxon>
        <taxon>Marinilabiliales</taxon>
        <taxon>Marinilabiliaceae</taxon>
        <taxon>Marinilabilia</taxon>
    </lineage>
</organism>
<proteinExistence type="predicted"/>
<dbReference type="AlphaFoldDB" id="A0A2U2B6H1"/>
<comment type="caution">
    <text evidence="2">The sequence shown here is derived from an EMBL/GenBank/DDBJ whole genome shotgun (WGS) entry which is preliminary data.</text>
</comment>
<dbReference type="PANTHER" id="PTHR42983:SF1">
    <property type="entry name" value="IRON-MOLYBDENUM PROTEIN"/>
    <property type="match status" value="1"/>
</dbReference>
<dbReference type="InterPro" id="IPR036105">
    <property type="entry name" value="DiNase_FeMo-co_biosyn_sf"/>
</dbReference>
<dbReference type="PANTHER" id="PTHR42983">
    <property type="entry name" value="DINITROGENASE IRON-MOLYBDENUM COFACTOR PROTEIN-RELATED"/>
    <property type="match status" value="1"/>
</dbReference>
<feature type="domain" description="Dinitrogenase iron-molybdenum cofactor biosynthesis" evidence="1">
    <location>
        <begin position="15"/>
        <end position="104"/>
    </location>
</feature>
<evidence type="ECO:0000313" key="2">
    <source>
        <dbReference type="EMBL" id="PWD98646.1"/>
    </source>
</evidence>